<feature type="compositionally biased region" description="Basic and acidic residues" evidence="1">
    <location>
        <begin position="39"/>
        <end position="55"/>
    </location>
</feature>
<protein>
    <submittedName>
        <fullName evidence="2">Uncharacterized protein</fullName>
    </submittedName>
</protein>
<dbReference type="Proteomes" id="UP001295444">
    <property type="component" value="Chromosome 11"/>
</dbReference>
<gene>
    <name evidence="2" type="ORF">PECUL_23A041462</name>
</gene>
<sequence>MCLPNSSTVWLDVESRLDSLFERFWQRLESRQLHHAPLKPKDLPQDLQAPDRHRESLLPVKKAQVRWRCRQHKQWSSPKLKGAHMLKTAQTKPKHRDKPEKQRRTRFLMYVLISRHSYRTKRLKHSFGELDSALPTKGIG</sequence>
<keyword evidence="3" id="KW-1185">Reference proteome</keyword>
<accession>A0AAD1TCV0</accession>
<evidence type="ECO:0000313" key="2">
    <source>
        <dbReference type="EMBL" id="CAH2321608.1"/>
    </source>
</evidence>
<reference evidence="2" key="1">
    <citation type="submission" date="2022-03" db="EMBL/GenBank/DDBJ databases">
        <authorList>
            <person name="Alioto T."/>
            <person name="Alioto T."/>
            <person name="Gomez Garrido J."/>
        </authorList>
    </citation>
    <scope>NUCLEOTIDE SEQUENCE</scope>
</reference>
<name>A0AAD1TCV0_PELCU</name>
<evidence type="ECO:0000256" key="1">
    <source>
        <dbReference type="SAM" id="MobiDB-lite"/>
    </source>
</evidence>
<feature type="region of interest" description="Disordered" evidence="1">
    <location>
        <begin position="36"/>
        <end position="55"/>
    </location>
</feature>
<organism evidence="2 3">
    <name type="scientific">Pelobates cultripes</name>
    <name type="common">Western spadefoot toad</name>
    <dbReference type="NCBI Taxonomy" id="61616"/>
    <lineage>
        <taxon>Eukaryota</taxon>
        <taxon>Metazoa</taxon>
        <taxon>Chordata</taxon>
        <taxon>Craniata</taxon>
        <taxon>Vertebrata</taxon>
        <taxon>Euteleostomi</taxon>
        <taxon>Amphibia</taxon>
        <taxon>Batrachia</taxon>
        <taxon>Anura</taxon>
        <taxon>Pelobatoidea</taxon>
        <taxon>Pelobatidae</taxon>
        <taxon>Pelobates</taxon>
    </lineage>
</organism>
<dbReference type="AlphaFoldDB" id="A0AAD1TCV0"/>
<evidence type="ECO:0000313" key="3">
    <source>
        <dbReference type="Proteomes" id="UP001295444"/>
    </source>
</evidence>
<proteinExistence type="predicted"/>
<feature type="region of interest" description="Disordered" evidence="1">
    <location>
        <begin position="72"/>
        <end position="103"/>
    </location>
</feature>
<dbReference type="EMBL" id="OW240922">
    <property type="protein sequence ID" value="CAH2321608.1"/>
    <property type="molecule type" value="Genomic_DNA"/>
</dbReference>